<feature type="zinc finger region" description="C4-type" evidence="17">
    <location>
        <begin position="745"/>
        <end position="771"/>
    </location>
</feature>
<evidence type="ECO:0000256" key="13">
    <source>
        <dbReference type="ARBA" id="ARBA00023204"/>
    </source>
</evidence>
<keyword evidence="4 17" id="KW-0677">Repeat</keyword>
<dbReference type="Gene3D" id="3.30.1490.20">
    <property type="entry name" value="ATP-grasp fold, A domain"/>
    <property type="match status" value="1"/>
</dbReference>
<dbReference type="FunFam" id="1.20.1580.10:FF:000002">
    <property type="entry name" value="UvrABC system protein A"/>
    <property type="match status" value="1"/>
</dbReference>
<dbReference type="Gene3D" id="3.40.50.300">
    <property type="entry name" value="P-loop containing nucleotide triphosphate hydrolases"/>
    <property type="match status" value="2"/>
</dbReference>
<dbReference type="NCBIfam" id="NF001503">
    <property type="entry name" value="PRK00349.1"/>
    <property type="match status" value="1"/>
</dbReference>
<dbReference type="Pfam" id="PF17755">
    <property type="entry name" value="UvrA_DNA-bind"/>
    <property type="match status" value="1"/>
</dbReference>
<evidence type="ECO:0000256" key="5">
    <source>
        <dbReference type="ARBA" id="ARBA00022741"/>
    </source>
</evidence>
<keyword evidence="8 17" id="KW-0863">Zinc-finger</keyword>
<dbReference type="PROSITE" id="PS50893">
    <property type="entry name" value="ABC_TRANSPORTER_2"/>
    <property type="match status" value="1"/>
</dbReference>
<comment type="function">
    <text evidence="17">The UvrABC repair system catalyzes the recognition and processing of DNA lesions. UvrA is an ATPase and a DNA-binding protein. A damage recognition complex composed of 2 UvrA and 2 UvrB subunits scans DNA for abnormalities. When the presence of a lesion has been verified by UvrB, the UvrA molecules dissociate.</text>
</comment>
<dbReference type="NCBIfam" id="TIGR00630">
    <property type="entry name" value="uvra"/>
    <property type="match status" value="1"/>
</dbReference>
<evidence type="ECO:0000256" key="3">
    <source>
        <dbReference type="ARBA" id="ARBA00022723"/>
    </source>
</evidence>
<keyword evidence="5 17" id="KW-0547">Nucleotide-binding</keyword>
<dbReference type="PANTHER" id="PTHR43152:SF3">
    <property type="entry name" value="UVRABC SYSTEM PROTEIN A"/>
    <property type="match status" value="1"/>
</dbReference>
<dbReference type="GO" id="GO:0008270">
    <property type="term" value="F:zinc ion binding"/>
    <property type="evidence" value="ECO:0007669"/>
    <property type="project" value="UniProtKB-UniRule"/>
</dbReference>
<evidence type="ECO:0000256" key="14">
    <source>
        <dbReference type="ARBA" id="ARBA00038000"/>
    </source>
</evidence>
<dbReference type="InterPro" id="IPR004602">
    <property type="entry name" value="UvrA"/>
</dbReference>
<keyword evidence="2 17" id="KW-0963">Cytoplasm</keyword>
<dbReference type="PROSITE" id="PS00211">
    <property type="entry name" value="ABC_TRANSPORTER_1"/>
    <property type="match status" value="2"/>
</dbReference>
<dbReference type="SUPFAM" id="SSF52540">
    <property type="entry name" value="P-loop containing nucleoside triphosphate hydrolases"/>
    <property type="match status" value="2"/>
</dbReference>
<keyword evidence="7 17" id="KW-0228">DNA excision</keyword>
<evidence type="ECO:0000256" key="6">
    <source>
        <dbReference type="ARBA" id="ARBA00022763"/>
    </source>
</evidence>
<proteinExistence type="inferred from homology"/>
<dbReference type="GO" id="GO:0006289">
    <property type="term" value="P:nucleotide-excision repair"/>
    <property type="evidence" value="ECO:0007669"/>
    <property type="project" value="UniProtKB-UniRule"/>
</dbReference>
<dbReference type="InterPro" id="IPR017871">
    <property type="entry name" value="ABC_transporter-like_CS"/>
</dbReference>
<dbReference type="Pfam" id="PF17760">
    <property type="entry name" value="UvrA_inter"/>
    <property type="match status" value="1"/>
</dbReference>
<evidence type="ECO:0000313" key="19">
    <source>
        <dbReference type="EMBL" id="QAT18026.1"/>
    </source>
</evidence>
<keyword evidence="11 17" id="KW-0267">Excision nuclease</keyword>
<name>A0A410P732_VELA1</name>
<gene>
    <name evidence="17" type="primary">uvrA</name>
    <name evidence="19" type="ORF">BU251_05260</name>
</gene>
<dbReference type="InterPro" id="IPR041102">
    <property type="entry name" value="UvrA_inter"/>
</dbReference>
<evidence type="ECO:0000256" key="12">
    <source>
        <dbReference type="ARBA" id="ARBA00023125"/>
    </source>
</evidence>
<dbReference type="InterPro" id="IPR027417">
    <property type="entry name" value="P-loop_NTPase"/>
</dbReference>
<comment type="subcellular location">
    <subcellularLocation>
        <location evidence="1 17">Cytoplasm</location>
    </subcellularLocation>
</comment>
<dbReference type="Proteomes" id="UP000287243">
    <property type="component" value="Chromosome"/>
</dbReference>
<dbReference type="InterPro" id="IPR013815">
    <property type="entry name" value="ATP_grasp_subdomain_1"/>
</dbReference>
<evidence type="ECO:0000256" key="7">
    <source>
        <dbReference type="ARBA" id="ARBA00022769"/>
    </source>
</evidence>
<organism evidence="19 20">
    <name type="scientific">Velamenicoccus archaeovorus</name>
    <dbReference type="NCBI Taxonomy" id="1930593"/>
    <lineage>
        <taxon>Bacteria</taxon>
        <taxon>Pseudomonadati</taxon>
        <taxon>Candidatus Omnitrophota</taxon>
        <taxon>Candidatus Velamenicoccus</taxon>
    </lineage>
</organism>
<dbReference type="GO" id="GO:0009380">
    <property type="term" value="C:excinuclease repair complex"/>
    <property type="evidence" value="ECO:0007669"/>
    <property type="project" value="InterPro"/>
</dbReference>
<evidence type="ECO:0000256" key="1">
    <source>
        <dbReference type="ARBA" id="ARBA00004496"/>
    </source>
</evidence>
<dbReference type="OrthoDB" id="9809851at2"/>
<dbReference type="PANTHER" id="PTHR43152">
    <property type="entry name" value="UVRABC SYSTEM PROTEIN A"/>
    <property type="match status" value="1"/>
</dbReference>
<dbReference type="AlphaFoldDB" id="A0A410P732"/>
<dbReference type="GO" id="GO:0009381">
    <property type="term" value="F:excinuclease ABC activity"/>
    <property type="evidence" value="ECO:0007669"/>
    <property type="project" value="UniProtKB-UniRule"/>
</dbReference>
<protein>
    <recommendedName>
        <fullName evidence="15 17">UvrABC system protein A</fullName>
        <shortName evidence="17">UvrA protein</shortName>
    </recommendedName>
    <alternativeName>
        <fullName evidence="16 17">Excinuclease ABC subunit A</fullName>
    </alternativeName>
</protein>
<comment type="similarity">
    <text evidence="14 17">Belongs to the ABC transporter superfamily. UvrA family.</text>
</comment>
<evidence type="ECO:0000256" key="9">
    <source>
        <dbReference type="ARBA" id="ARBA00022833"/>
    </source>
</evidence>
<evidence type="ECO:0000256" key="17">
    <source>
        <dbReference type="HAMAP-Rule" id="MF_00205"/>
    </source>
</evidence>
<dbReference type="CDD" id="cd03271">
    <property type="entry name" value="ABC_UvrA_II"/>
    <property type="match status" value="1"/>
</dbReference>
<feature type="binding site" evidence="17">
    <location>
        <begin position="646"/>
        <end position="653"/>
    </location>
    <ligand>
        <name>ATP</name>
        <dbReference type="ChEBI" id="CHEBI:30616"/>
    </ligand>
</feature>
<dbReference type="HAMAP" id="MF_00205">
    <property type="entry name" value="UvrA"/>
    <property type="match status" value="1"/>
</dbReference>
<feature type="domain" description="ABC transporter" evidence="18">
    <location>
        <begin position="608"/>
        <end position="942"/>
    </location>
</feature>
<dbReference type="GO" id="GO:0005524">
    <property type="term" value="F:ATP binding"/>
    <property type="evidence" value="ECO:0007669"/>
    <property type="project" value="UniProtKB-UniRule"/>
</dbReference>
<accession>A0A410P732</accession>
<dbReference type="FunFam" id="3.40.50.300:FF:000028">
    <property type="entry name" value="UvrABC system protein A"/>
    <property type="match status" value="1"/>
</dbReference>
<evidence type="ECO:0000256" key="8">
    <source>
        <dbReference type="ARBA" id="ARBA00022771"/>
    </source>
</evidence>
<keyword evidence="9 17" id="KW-0862">Zinc</keyword>
<sequence length="947" mass="105561">MDNRPEERLATDAGKLQQLIIQGAREHNLKNVHLEIPRNKLVVVTGLSGSGKSSLVFDTIYAEGQRRYVESLSSYARQFLEQLQKPHVDVIEGLSPTISIEQRTAGGNPRSTVGTQTEIYDYLRLLFARVGIPHCPQCGRRISKQSAQEIVEQLLLFKEGTKLEILSPVVRGRKGEYRKILAQLQKQGFVRARVDGKVYELNEEVPLARYKAHRIEAVVDRASVSPGSKTRLTDSIETALRFGNGLVVVVQAGDPQEPHEKTYSEKYACVACGINIPEIEPRIFSFNTPYGACPACNGLGMKMEFDADLIVPDKRKSILEGALEPWKRGGKGYLLYYRALLRELSRRLGFDLATPFYQLPKEVRHAILHGCDTVIWNRPFEGLIPHLERLFSQTDSLFLKEEISKFMSQMPCPVCRGSRLKKESLAVTIQERSIWDVTRMTIQEAYVFFDTLPLSPQEKQIASQALKDVREKLSFCLNVGLGYLTLDRKSATLSGGEFQRIRLATQVGSGLVGVLYCLDEPSIGLHARDNAKLLATLQSLRDLGNTLLVVEHDEATMRAADHIIDLGPGAGKYGGEVLFNGTFEELLKSKESLTAKFLTGQMSIRTPQKRRDYRRRPCLEIKGATTHNLKGIDVKFPLGVFICVSGVSGSGKSTLIDETLYKALSRRLYRSRVKAGEFKKLTGAERIDKVIVVDQSPIGRTPRSNPATYVGVFSVIRDLFSRLPESKARGYRPGRFSFNVKGGRCEACSGDGIKKIEMHFLPDVYVKCEVCQGERFNEATLEVKYKGYSIAQVLDMSVEEALRLFENIPRIKDTLQTLYDVGLGYIQLGQSATTLSGGEAQRVKLASELCKRSTGRTLYILDEPTTGLHFADVEKLLGVLQRLVDLGNTVLVVEHNLDVIKSADYCIDLGPEGGDQGGEVVAAGSPEELVAQRRSYTGQYLKEILRK</sequence>
<feature type="binding site" evidence="17">
    <location>
        <begin position="46"/>
        <end position="53"/>
    </location>
    <ligand>
        <name>ATP</name>
        <dbReference type="ChEBI" id="CHEBI:30616"/>
    </ligand>
</feature>
<evidence type="ECO:0000256" key="15">
    <source>
        <dbReference type="ARBA" id="ARBA00039316"/>
    </source>
</evidence>
<evidence type="ECO:0000256" key="11">
    <source>
        <dbReference type="ARBA" id="ARBA00022881"/>
    </source>
</evidence>
<keyword evidence="6 17" id="KW-0227">DNA damage</keyword>
<dbReference type="GO" id="GO:0005737">
    <property type="term" value="C:cytoplasm"/>
    <property type="evidence" value="ECO:0007669"/>
    <property type="project" value="UniProtKB-SubCell"/>
</dbReference>
<dbReference type="EMBL" id="CP019384">
    <property type="protein sequence ID" value="QAT18026.1"/>
    <property type="molecule type" value="Genomic_DNA"/>
</dbReference>
<keyword evidence="3 17" id="KW-0479">Metal-binding</keyword>
<dbReference type="GO" id="GO:0009432">
    <property type="term" value="P:SOS response"/>
    <property type="evidence" value="ECO:0007669"/>
    <property type="project" value="UniProtKB-UniRule"/>
</dbReference>
<dbReference type="InterPro" id="IPR041552">
    <property type="entry name" value="UvrA_DNA-bd"/>
</dbReference>
<evidence type="ECO:0000256" key="10">
    <source>
        <dbReference type="ARBA" id="ARBA00022840"/>
    </source>
</evidence>
<comment type="subunit">
    <text evidence="17">Forms a heterotetramer with UvrB during the search for lesions.</text>
</comment>
<dbReference type="GO" id="GO:0016887">
    <property type="term" value="F:ATP hydrolysis activity"/>
    <property type="evidence" value="ECO:0007669"/>
    <property type="project" value="InterPro"/>
</dbReference>
<dbReference type="GO" id="GO:0003677">
    <property type="term" value="F:DNA binding"/>
    <property type="evidence" value="ECO:0007669"/>
    <property type="project" value="UniProtKB-UniRule"/>
</dbReference>
<evidence type="ECO:0000256" key="4">
    <source>
        <dbReference type="ARBA" id="ARBA00022737"/>
    </source>
</evidence>
<keyword evidence="20" id="KW-1185">Reference proteome</keyword>
<keyword evidence="10 17" id="KW-0067">ATP-binding</keyword>
<keyword evidence="12 17" id="KW-0238">DNA-binding</keyword>
<dbReference type="KEGG" id="vai:BU251_05260"/>
<dbReference type="Gene3D" id="1.10.8.280">
    <property type="entry name" value="ABC transporter ATPase domain-like"/>
    <property type="match status" value="1"/>
</dbReference>
<keyword evidence="13 17" id="KW-0234">DNA repair</keyword>
<dbReference type="RefSeq" id="WP_128700966.1">
    <property type="nucleotide sequence ID" value="NZ_CP019384.1"/>
</dbReference>
<dbReference type="InterPro" id="IPR003439">
    <property type="entry name" value="ABC_transporter-like_ATP-bd"/>
</dbReference>
<evidence type="ECO:0000259" key="18">
    <source>
        <dbReference type="PROSITE" id="PS50893"/>
    </source>
</evidence>
<reference evidence="19 20" key="1">
    <citation type="submission" date="2017-01" db="EMBL/GenBank/DDBJ databases">
        <title>First insights into the biology of 'candidatus Vampirococcus archaeovorus'.</title>
        <authorList>
            <person name="Kizina J."/>
            <person name="Jordan S."/>
            <person name="Stueber K."/>
            <person name="Reinhardt R."/>
            <person name="Harder J."/>
        </authorList>
    </citation>
    <scope>NUCLEOTIDE SEQUENCE [LARGE SCALE GENOMIC DNA]</scope>
    <source>
        <strain evidence="19 20">LiM</strain>
    </source>
</reference>
<keyword evidence="17" id="KW-0742">SOS response</keyword>
<feature type="zinc finger region" description="C4-type" evidence="17">
    <location>
        <begin position="269"/>
        <end position="296"/>
    </location>
</feature>
<dbReference type="Gene3D" id="1.20.1580.10">
    <property type="entry name" value="ABC transporter ATPase like domain"/>
    <property type="match status" value="2"/>
</dbReference>
<evidence type="ECO:0000256" key="16">
    <source>
        <dbReference type="ARBA" id="ARBA00042156"/>
    </source>
</evidence>
<evidence type="ECO:0000256" key="2">
    <source>
        <dbReference type="ARBA" id="ARBA00022490"/>
    </source>
</evidence>
<evidence type="ECO:0000313" key="20">
    <source>
        <dbReference type="Proteomes" id="UP000287243"/>
    </source>
</evidence>